<dbReference type="Proteomes" id="UP000631114">
    <property type="component" value="Unassembled WGS sequence"/>
</dbReference>
<evidence type="ECO:0000313" key="3">
    <source>
        <dbReference type="Proteomes" id="UP000631114"/>
    </source>
</evidence>
<dbReference type="Gene3D" id="3.30.420.10">
    <property type="entry name" value="Ribonuclease H-like superfamily/Ribonuclease H"/>
    <property type="match status" value="1"/>
</dbReference>
<reference evidence="2 3" key="1">
    <citation type="submission" date="2020-10" db="EMBL/GenBank/DDBJ databases">
        <title>The Coptis chinensis genome and diversification of protoberbering-type alkaloids.</title>
        <authorList>
            <person name="Wang B."/>
            <person name="Shu S."/>
            <person name="Song C."/>
            <person name="Liu Y."/>
        </authorList>
    </citation>
    <scope>NUCLEOTIDE SEQUENCE [LARGE SCALE GENOMIC DNA]</scope>
    <source>
        <strain evidence="2">HL-2020</strain>
        <tissue evidence="2">Leaf</tissue>
    </source>
</reference>
<sequence>MGGRVVAIGRMLGDREDAHENAYRIIVDEILEFNAELFGARGQTFGDIDVGSTIRWPKVFTNTEHTSQCIGECTKKDKTGYVGEAEMLGAELAVNKAIQDGWTKIFVGGDSTQVTKVLREVHHRANQNWVLITTSIKAKLDCFSTFWFRSAPRGCNTLVHNLAKWSSVFTDHSGSFVSSFTHD</sequence>
<name>A0A835IPR5_9MAGN</name>
<dbReference type="Pfam" id="PF13456">
    <property type="entry name" value="RVT_3"/>
    <property type="match status" value="1"/>
</dbReference>
<evidence type="ECO:0000313" key="2">
    <source>
        <dbReference type="EMBL" id="KAF9619438.1"/>
    </source>
</evidence>
<dbReference type="InterPro" id="IPR002156">
    <property type="entry name" value="RNaseH_domain"/>
</dbReference>
<proteinExistence type="predicted"/>
<dbReference type="EMBL" id="JADFTS010000002">
    <property type="protein sequence ID" value="KAF9619438.1"/>
    <property type="molecule type" value="Genomic_DNA"/>
</dbReference>
<dbReference type="AlphaFoldDB" id="A0A835IPR5"/>
<comment type="caution">
    <text evidence="2">The sequence shown here is derived from an EMBL/GenBank/DDBJ whole genome shotgun (WGS) entry which is preliminary data.</text>
</comment>
<dbReference type="GO" id="GO:0003676">
    <property type="term" value="F:nucleic acid binding"/>
    <property type="evidence" value="ECO:0007669"/>
    <property type="project" value="InterPro"/>
</dbReference>
<organism evidence="2 3">
    <name type="scientific">Coptis chinensis</name>
    <dbReference type="NCBI Taxonomy" id="261450"/>
    <lineage>
        <taxon>Eukaryota</taxon>
        <taxon>Viridiplantae</taxon>
        <taxon>Streptophyta</taxon>
        <taxon>Embryophyta</taxon>
        <taxon>Tracheophyta</taxon>
        <taxon>Spermatophyta</taxon>
        <taxon>Magnoliopsida</taxon>
        <taxon>Ranunculales</taxon>
        <taxon>Ranunculaceae</taxon>
        <taxon>Coptidoideae</taxon>
        <taxon>Coptis</taxon>
    </lineage>
</organism>
<dbReference type="InterPro" id="IPR036397">
    <property type="entry name" value="RNaseH_sf"/>
</dbReference>
<feature type="domain" description="RNase H type-1" evidence="1">
    <location>
        <begin position="69"/>
        <end position="165"/>
    </location>
</feature>
<evidence type="ECO:0000259" key="1">
    <source>
        <dbReference type="Pfam" id="PF13456"/>
    </source>
</evidence>
<gene>
    <name evidence="2" type="ORF">IFM89_007013</name>
</gene>
<protein>
    <recommendedName>
        <fullName evidence="1">RNase H type-1 domain-containing protein</fullName>
    </recommendedName>
</protein>
<dbReference type="GO" id="GO:0004523">
    <property type="term" value="F:RNA-DNA hybrid ribonuclease activity"/>
    <property type="evidence" value="ECO:0007669"/>
    <property type="project" value="InterPro"/>
</dbReference>
<accession>A0A835IPR5</accession>
<keyword evidence="3" id="KW-1185">Reference proteome</keyword>